<gene>
    <name evidence="2" type="ORF">R2601_20916</name>
</gene>
<feature type="chain" id="PRO_5004172002" evidence="1">
    <location>
        <begin position="20"/>
        <end position="112"/>
    </location>
</feature>
<feature type="signal peptide" evidence="1">
    <location>
        <begin position="1"/>
        <end position="19"/>
    </location>
</feature>
<dbReference type="Proteomes" id="UP000006230">
    <property type="component" value="Unassembled WGS sequence"/>
</dbReference>
<dbReference type="EMBL" id="AATQ01000007">
    <property type="protein sequence ID" value="EAU47313.1"/>
    <property type="molecule type" value="Genomic_DNA"/>
</dbReference>
<dbReference type="AlphaFoldDB" id="Q0FT56"/>
<keyword evidence="3" id="KW-1185">Reference proteome</keyword>
<dbReference type="HOGENOM" id="CLU_163388_0_0_5"/>
<dbReference type="OrthoDB" id="7859688at2"/>
<dbReference type="eggNOG" id="ENOG503370E">
    <property type="taxonomic scope" value="Bacteria"/>
</dbReference>
<accession>Q0FT56</accession>
<name>Q0FT56_SALBH</name>
<protein>
    <submittedName>
        <fullName evidence="2">Uncharacterized protein</fullName>
    </submittedName>
</protein>
<reference evidence="2 3" key="1">
    <citation type="journal article" date="2010" name="J. Bacteriol.">
        <title>Genome sequences of Pelagibaca bermudensis HTCC2601T and Maritimibacter alkaliphilus HTCC2654T, the type strains of two marine Roseobacter genera.</title>
        <authorList>
            <person name="Thrash J.C."/>
            <person name="Cho J.C."/>
            <person name="Ferriera S."/>
            <person name="Johnson J."/>
            <person name="Vergin K.L."/>
            <person name="Giovannoni S.J."/>
        </authorList>
    </citation>
    <scope>NUCLEOTIDE SEQUENCE [LARGE SCALE GENOMIC DNA]</scope>
    <source>
        <strain evidence="3">DSM 26914 / JCM 13377 / KCTC 12554 / HTCC2601</strain>
    </source>
</reference>
<organism evidence="2 3">
    <name type="scientific">Salipiger bermudensis (strain DSM 26914 / JCM 13377 / KCTC 12554 / HTCC2601)</name>
    <name type="common">Pelagibaca bermudensis</name>
    <dbReference type="NCBI Taxonomy" id="314265"/>
    <lineage>
        <taxon>Bacteria</taxon>
        <taxon>Pseudomonadati</taxon>
        <taxon>Pseudomonadota</taxon>
        <taxon>Alphaproteobacteria</taxon>
        <taxon>Rhodobacterales</taxon>
        <taxon>Roseobacteraceae</taxon>
        <taxon>Salipiger</taxon>
    </lineage>
</organism>
<sequence length="112" mass="11330">MKALTLAALIAAAPVASLADSLTLATPLAGGTVRAAGTDLSAYWVEDGDAAELVAYYTTGGAAPQPLRMRLTEGDRVVFGLPGQSGATWSFAHEAGAVTITGEALHSQLAMN</sequence>
<evidence type="ECO:0000256" key="1">
    <source>
        <dbReference type="SAM" id="SignalP"/>
    </source>
</evidence>
<evidence type="ECO:0000313" key="2">
    <source>
        <dbReference type="EMBL" id="EAU47313.1"/>
    </source>
</evidence>
<dbReference type="RefSeq" id="WP_007799098.1">
    <property type="nucleotide sequence ID" value="NZ_DS022276.1"/>
</dbReference>
<comment type="caution">
    <text evidence="2">The sequence shown here is derived from an EMBL/GenBank/DDBJ whole genome shotgun (WGS) entry which is preliminary data.</text>
</comment>
<keyword evidence="1" id="KW-0732">Signal</keyword>
<proteinExistence type="predicted"/>
<evidence type="ECO:0000313" key="3">
    <source>
        <dbReference type="Proteomes" id="UP000006230"/>
    </source>
</evidence>